<keyword evidence="4 6" id="KW-1133">Transmembrane helix</keyword>
<feature type="transmembrane region" description="Helical" evidence="6">
    <location>
        <begin position="156"/>
        <end position="177"/>
    </location>
</feature>
<gene>
    <name evidence="7" type="ORF">YC6258_01216</name>
</gene>
<dbReference type="GO" id="GO:0005886">
    <property type="term" value="C:plasma membrane"/>
    <property type="evidence" value="ECO:0007669"/>
    <property type="project" value="UniProtKB-SubCell"/>
</dbReference>
<comment type="subcellular location">
    <subcellularLocation>
        <location evidence="1">Cell membrane</location>
        <topology evidence="1">Multi-pass membrane protein</topology>
    </subcellularLocation>
</comment>
<name>A0A0C5VSM1_9GAMM</name>
<dbReference type="PANTHER" id="PTHR30086">
    <property type="entry name" value="ARGININE EXPORTER PROTEIN ARGO"/>
    <property type="match status" value="1"/>
</dbReference>
<feature type="transmembrane region" description="Helical" evidence="6">
    <location>
        <begin position="123"/>
        <end position="144"/>
    </location>
</feature>
<dbReference type="AlphaFoldDB" id="A0A0C5VSM1"/>
<organism evidence="7 8">
    <name type="scientific">Gynuella sunshinyii YC6258</name>
    <dbReference type="NCBI Taxonomy" id="1445510"/>
    <lineage>
        <taxon>Bacteria</taxon>
        <taxon>Pseudomonadati</taxon>
        <taxon>Pseudomonadota</taxon>
        <taxon>Gammaproteobacteria</taxon>
        <taxon>Oceanospirillales</taxon>
        <taxon>Saccharospirillaceae</taxon>
        <taxon>Gynuella</taxon>
    </lineage>
</organism>
<evidence type="ECO:0000256" key="2">
    <source>
        <dbReference type="ARBA" id="ARBA00022475"/>
    </source>
</evidence>
<dbReference type="PANTHER" id="PTHR30086:SF20">
    <property type="entry name" value="ARGININE EXPORTER PROTEIN ARGO-RELATED"/>
    <property type="match status" value="1"/>
</dbReference>
<keyword evidence="3 6" id="KW-0812">Transmembrane</keyword>
<evidence type="ECO:0000256" key="3">
    <source>
        <dbReference type="ARBA" id="ARBA00022692"/>
    </source>
</evidence>
<sequence>MQVHLLATFAAAALAHFLALLSPGPDFFLVVRSAVRHDRRLALGVAFGIATANGVYIALCLLGVGALLAASATVMLLIKLAGGLFLAYLAYGALRARKRDYQSLTESADGVHRQTTFRREFSVGFLSGILNPKNPLFYLSLFTLVLNQEAGMGFKIWLGIWMVSIVFFWDAFIIVVLSRADMQQRFRRCAFYIDKITGMLLGTFGLTLLYSCLMESRF</sequence>
<keyword evidence="2" id="KW-1003">Cell membrane</keyword>
<protein>
    <submittedName>
        <fullName evidence="7">Putative threonine efflux protein</fullName>
    </submittedName>
</protein>
<evidence type="ECO:0000313" key="7">
    <source>
        <dbReference type="EMBL" id="AJQ93264.1"/>
    </source>
</evidence>
<feature type="transmembrane region" description="Helical" evidence="6">
    <location>
        <begin position="6"/>
        <end position="29"/>
    </location>
</feature>
<keyword evidence="8" id="KW-1185">Reference proteome</keyword>
<dbReference type="OrthoDB" id="9804822at2"/>
<accession>A0A0C5VSM1</accession>
<evidence type="ECO:0000256" key="6">
    <source>
        <dbReference type="SAM" id="Phobius"/>
    </source>
</evidence>
<dbReference type="InterPro" id="IPR001123">
    <property type="entry name" value="LeuE-type"/>
</dbReference>
<dbReference type="Proteomes" id="UP000032266">
    <property type="component" value="Chromosome"/>
</dbReference>
<dbReference type="PATRIC" id="fig|1445510.3.peg.1185"/>
<feature type="transmembrane region" description="Helical" evidence="6">
    <location>
        <begin position="74"/>
        <end position="94"/>
    </location>
</feature>
<evidence type="ECO:0000256" key="5">
    <source>
        <dbReference type="ARBA" id="ARBA00023136"/>
    </source>
</evidence>
<reference evidence="7 8" key="1">
    <citation type="submission" date="2014-01" db="EMBL/GenBank/DDBJ databases">
        <title>Full genme sequencing of cellulolytic bacterium Gynuella sunshinyii YC6258T gen. nov., sp. nov.</title>
        <authorList>
            <person name="Khan H."/>
            <person name="Chung E.J."/>
            <person name="Chung Y.R."/>
        </authorList>
    </citation>
    <scope>NUCLEOTIDE SEQUENCE [LARGE SCALE GENOMIC DNA]</scope>
    <source>
        <strain evidence="7 8">YC6258</strain>
    </source>
</reference>
<dbReference type="RefSeq" id="WP_044616116.1">
    <property type="nucleotide sequence ID" value="NZ_CP007142.1"/>
</dbReference>
<dbReference type="EMBL" id="CP007142">
    <property type="protein sequence ID" value="AJQ93264.1"/>
    <property type="molecule type" value="Genomic_DNA"/>
</dbReference>
<feature type="transmembrane region" description="Helical" evidence="6">
    <location>
        <begin position="41"/>
        <end position="68"/>
    </location>
</feature>
<dbReference type="Pfam" id="PF01810">
    <property type="entry name" value="LysE"/>
    <property type="match status" value="1"/>
</dbReference>
<dbReference type="HOGENOM" id="CLU_079569_0_1_6"/>
<evidence type="ECO:0000256" key="1">
    <source>
        <dbReference type="ARBA" id="ARBA00004651"/>
    </source>
</evidence>
<dbReference type="STRING" id="1445510.YC6258_01216"/>
<keyword evidence="5 6" id="KW-0472">Membrane</keyword>
<evidence type="ECO:0000313" key="8">
    <source>
        <dbReference type="Proteomes" id="UP000032266"/>
    </source>
</evidence>
<evidence type="ECO:0000256" key="4">
    <source>
        <dbReference type="ARBA" id="ARBA00022989"/>
    </source>
</evidence>
<dbReference type="PIRSF" id="PIRSF006324">
    <property type="entry name" value="LeuE"/>
    <property type="match status" value="1"/>
</dbReference>
<proteinExistence type="predicted"/>
<dbReference type="GO" id="GO:0015171">
    <property type="term" value="F:amino acid transmembrane transporter activity"/>
    <property type="evidence" value="ECO:0007669"/>
    <property type="project" value="TreeGrafter"/>
</dbReference>
<dbReference type="KEGG" id="gsn:YC6258_01216"/>
<feature type="transmembrane region" description="Helical" evidence="6">
    <location>
        <begin position="189"/>
        <end position="210"/>
    </location>
</feature>